<dbReference type="Proteomes" id="UP000324260">
    <property type="component" value="Unassembled WGS sequence"/>
</dbReference>
<dbReference type="EMBL" id="VTPU01000001">
    <property type="protein sequence ID" value="TZG41289.1"/>
    <property type="molecule type" value="Genomic_DNA"/>
</dbReference>
<accession>A0A5D9DCK7</accession>
<reference evidence="2 3" key="1">
    <citation type="submission" date="2019-08" db="EMBL/GenBank/DDBJ databases">
        <title>Draft Genome Sequence of Halomonas eurihalina Isolated from Preserved Hide-surface.</title>
        <authorList>
            <person name="Hussain S.A."/>
            <person name="Xu A."/>
            <person name="Sarker M."/>
            <person name="Sommers C."/>
        </authorList>
    </citation>
    <scope>NUCLEOTIDE SEQUENCE [LARGE SCALE GENOMIC DNA]</scope>
    <source>
        <strain evidence="2 3">MS1</strain>
    </source>
</reference>
<proteinExistence type="predicted"/>
<evidence type="ECO:0000313" key="2">
    <source>
        <dbReference type="EMBL" id="TZG41289.1"/>
    </source>
</evidence>
<feature type="region of interest" description="Disordered" evidence="1">
    <location>
        <begin position="45"/>
        <end position="64"/>
    </location>
</feature>
<sequence length="64" mass="6942">MSAEDQALVEALKESAAAQRESAAAMRDLAESNRAMVDLLAEQMADEVDEERESPTYLDGTPRG</sequence>
<evidence type="ECO:0000313" key="3">
    <source>
        <dbReference type="Proteomes" id="UP000324260"/>
    </source>
</evidence>
<dbReference type="OrthoDB" id="9957216at2"/>
<dbReference type="AlphaFoldDB" id="A0A5D9DCK7"/>
<keyword evidence="3" id="KW-1185">Reference proteome</keyword>
<comment type="caution">
    <text evidence="2">The sequence shown here is derived from an EMBL/GenBank/DDBJ whole genome shotgun (WGS) entry which is preliminary data.</text>
</comment>
<protein>
    <submittedName>
        <fullName evidence="2">Uncharacterized protein</fullName>
    </submittedName>
</protein>
<gene>
    <name evidence="2" type="ORF">FZZ93_01095</name>
</gene>
<evidence type="ECO:0000256" key="1">
    <source>
        <dbReference type="SAM" id="MobiDB-lite"/>
    </source>
</evidence>
<dbReference type="RefSeq" id="WP_149320483.1">
    <property type="nucleotide sequence ID" value="NZ_JARWAH010000001.1"/>
</dbReference>
<organism evidence="2 3">
    <name type="scientific">Halomonas eurihalina</name>
    <dbReference type="NCBI Taxonomy" id="42566"/>
    <lineage>
        <taxon>Bacteria</taxon>
        <taxon>Pseudomonadati</taxon>
        <taxon>Pseudomonadota</taxon>
        <taxon>Gammaproteobacteria</taxon>
        <taxon>Oceanospirillales</taxon>
        <taxon>Halomonadaceae</taxon>
        <taxon>Halomonas</taxon>
    </lineage>
</organism>
<name>A0A5D9DCK7_HALER</name>